<dbReference type="Gene3D" id="3.30.420.10">
    <property type="entry name" value="Ribonuclease H-like superfamily/Ribonuclease H"/>
    <property type="match status" value="1"/>
</dbReference>
<evidence type="ECO:0000313" key="2">
    <source>
        <dbReference type="WBParaSite" id="PSAMB.scaffold1169size35036.g11376.t1"/>
    </source>
</evidence>
<dbReference type="WBParaSite" id="PSAMB.scaffold1169size35036.g11376.t1">
    <property type="protein sequence ID" value="PSAMB.scaffold1169size35036.g11376.t1"/>
    <property type="gene ID" value="PSAMB.scaffold1169size35036.g11376"/>
</dbReference>
<dbReference type="SUPFAM" id="SSF53098">
    <property type="entry name" value="Ribonuclease H-like"/>
    <property type="match status" value="1"/>
</dbReference>
<accession>A0A914UQY6</accession>
<dbReference type="InterPro" id="IPR036397">
    <property type="entry name" value="RNaseH_sf"/>
</dbReference>
<dbReference type="InterPro" id="IPR012337">
    <property type="entry name" value="RNaseH-like_sf"/>
</dbReference>
<dbReference type="AlphaFoldDB" id="A0A914UQY6"/>
<proteinExistence type="predicted"/>
<organism evidence="1 2">
    <name type="scientific">Plectus sambesii</name>
    <dbReference type="NCBI Taxonomy" id="2011161"/>
    <lineage>
        <taxon>Eukaryota</taxon>
        <taxon>Metazoa</taxon>
        <taxon>Ecdysozoa</taxon>
        <taxon>Nematoda</taxon>
        <taxon>Chromadorea</taxon>
        <taxon>Plectida</taxon>
        <taxon>Plectina</taxon>
        <taxon>Plectoidea</taxon>
        <taxon>Plectidae</taxon>
        <taxon>Plectus</taxon>
    </lineage>
</organism>
<keyword evidence="1" id="KW-1185">Reference proteome</keyword>
<dbReference type="GO" id="GO:0003676">
    <property type="term" value="F:nucleic acid binding"/>
    <property type="evidence" value="ECO:0007669"/>
    <property type="project" value="InterPro"/>
</dbReference>
<name>A0A914UQY6_9BILA</name>
<reference evidence="2" key="1">
    <citation type="submission" date="2022-11" db="UniProtKB">
        <authorList>
            <consortium name="WormBaseParasite"/>
        </authorList>
    </citation>
    <scope>IDENTIFICATION</scope>
</reference>
<dbReference type="Proteomes" id="UP000887566">
    <property type="component" value="Unplaced"/>
</dbReference>
<protein>
    <submittedName>
        <fullName evidence="2">Uncharacterized protein</fullName>
    </submittedName>
</protein>
<sequence length="347" mass="39989">MIEAGSIKKPTKLCTLQKVKAKAKAVESDQITMVVGVLAHRKDTYSEDSIGALRNAGVDFDRHRLDGIEMFAFGELLHDASEIVRSSLNTWISFQATTFDEPRLQHINEKIYHHLSQYHNTFKKRARPGMTLTETEQKFNHDLKLLPKSHSLVHFTRDVRKVGPLYWMTVFKYEMCKGIVRNYSHVNHCFTNVPFTMANKFQFHYANSLLSWPMSLMKQTLMIQIAINVMQGKDCTRQVRLSFKEEPTQEVLVKAFCLNYAVPREAIVCVKIYEKNFEGYFEFNPDETILQGSRISMHMDAQPIPTDDNNNSAHFRPLQPDELGSLPKNTVKSLPINTFWSLPMIAL</sequence>
<evidence type="ECO:0000313" key="1">
    <source>
        <dbReference type="Proteomes" id="UP000887566"/>
    </source>
</evidence>